<evidence type="ECO:0000256" key="1">
    <source>
        <dbReference type="SAM" id="MobiDB-lite"/>
    </source>
</evidence>
<keyword evidence="3" id="KW-1185">Reference proteome</keyword>
<feature type="region of interest" description="Disordered" evidence="1">
    <location>
        <begin position="1"/>
        <end position="64"/>
    </location>
</feature>
<evidence type="ECO:0000313" key="3">
    <source>
        <dbReference type="Proteomes" id="UP000076738"/>
    </source>
</evidence>
<dbReference type="InterPro" id="IPR006594">
    <property type="entry name" value="LisH"/>
</dbReference>
<reference evidence="2 3" key="1">
    <citation type="journal article" date="2016" name="Mol. Biol. Evol.">
        <title>Comparative Genomics of Early-Diverging Mushroom-Forming Fungi Provides Insights into the Origins of Lignocellulose Decay Capabilities.</title>
        <authorList>
            <person name="Nagy L.G."/>
            <person name="Riley R."/>
            <person name="Tritt A."/>
            <person name="Adam C."/>
            <person name="Daum C."/>
            <person name="Floudas D."/>
            <person name="Sun H."/>
            <person name="Yadav J.S."/>
            <person name="Pangilinan J."/>
            <person name="Larsson K.H."/>
            <person name="Matsuura K."/>
            <person name="Barry K."/>
            <person name="Labutti K."/>
            <person name="Kuo R."/>
            <person name="Ohm R.A."/>
            <person name="Bhattacharya S.S."/>
            <person name="Shirouzu T."/>
            <person name="Yoshinaga Y."/>
            <person name="Martin F.M."/>
            <person name="Grigoriev I.V."/>
            <person name="Hibbett D.S."/>
        </authorList>
    </citation>
    <scope>NUCLEOTIDE SEQUENCE [LARGE SCALE GENOMIC DNA]</scope>
    <source>
        <strain evidence="2 3">TUFC12733</strain>
    </source>
</reference>
<evidence type="ECO:0000313" key="2">
    <source>
        <dbReference type="EMBL" id="KZO92187.1"/>
    </source>
</evidence>
<dbReference type="Proteomes" id="UP000076738">
    <property type="component" value="Unassembled WGS sequence"/>
</dbReference>
<name>A0A167I0Z0_CALVF</name>
<dbReference type="AlphaFoldDB" id="A0A167I0Z0"/>
<dbReference type="EMBL" id="KV417313">
    <property type="protein sequence ID" value="KZO92187.1"/>
    <property type="molecule type" value="Genomic_DNA"/>
</dbReference>
<accession>A0A167I0Z0</accession>
<gene>
    <name evidence="2" type="ORF">CALVIDRAFT_567586</name>
</gene>
<protein>
    <submittedName>
        <fullName evidence="2">Uncharacterized protein</fullName>
    </submittedName>
</protein>
<proteinExistence type="predicted"/>
<sequence>MPSRKRSSAAPKVNGTPASVPPPSNRLGITIPPAPPHEGATPFLDWVATGRPPEPSERVRLPMPPMPSDMAQPTEFEHPRHPLAAMGPELRHLDIGRMPEQFGPMVSPEQIEDQTMEYSGSADVLDQYLMDYFRKNGYTRTLEQFARDSRANPEGNPGVDTPNGLLVEYVWLRFPGIKALIRCVQDLADILAFYR</sequence>
<organism evidence="2 3">
    <name type="scientific">Calocera viscosa (strain TUFC12733)</name>
    <dbReference type="NCBI Taxonomy" id="1330018"/>
    <lineage>
        <taxon>Eukaryota</taxon>
        <taxon>Fungi</taxon>
        <taxon>Dikarya</taxon>
        <taxon>Basidiomycota</taxon>
        <taxon>Agaricomycotina</taxon>
        <taxon>Dacrymycetes</taxon>
        <taxon>Dacrymycetales</taxon>
        <taxon>Dacrymycetaceae</taxon>
        <taxon>Calocera</taxon>
    </lineage>
</organism>
<dbReference type="PROSITE" id="PS50896">
    <property type="entry name" value="LISH"/>
    <property type="match status" value="1"/>
</dbReference>